<name>A0A061ACV6_9MOLU</name>
<evidence type="ECO:0000313" key="2">
    <source>
        <dbReference type="EMBL" id="CDR31224.1"/>
    </source>
</evidence>
<dbReference type="SUPFAM" id="SSF55781">
    <property type="entry name" value="GAF domain-like"/>
    <property type="match status" value="1"/>
</dbReference>
<dbReference type="SUPFAM" id="SSF46785">
    <property type="entry name" value="Winged helix' DNA-binding domain"/>
    <property type="match status" value="1"/>
</dbReference>
<dbReference type="InterPro" id="IPR005471">
    <property type="entry name" value="Tscrpt_reg_IclR_N"/>
</dbReference>
<dbReference type="AlphaFoldDB" id="A0A061ACV6"/>
<dbReference type="OrthoDB" id="9791752at2"/>
<organism evidence="2 3">
    <name type="scientific">Acholeplasma oculi</name>
    <dbReference type="NCBI Taxonomy" id="35623"/>
    <lineage>
        <taxon>Bacteria</taxon>
        <taxon>Bacillati</taxon>
        <taxon>Mycoplasmatota</taxon>
        <taxon>Mollicutes</taxon>
        <taxon>Acholeplasmatales</taxon>
        <taxon>Acholeplasmataceae</taxon>
        <taxon>Acholeplasma</taxon>
    </lineage>
</organism>
<dbReference type="RefSeq" id="WP_045749668.1">
    <property type="nucleotide sequence ID" value="NZ_FUZK01000001.1"/>
</dbReference>
<evidence type="ECO:0000259" key="1">
    <source>
        <dbReference type="PROSITE" id="PS51077"/>
    </source>
</evidence>
<dbReference type="Pfam" id="PF09339">
    <property type="entry name" value="HTH_IclR"/>
    <property type="match status" value="1"/>
</dbReference>
<dbReference type="GO" id="GO:0045892">
    <property type="term" value="P:negative regulation of DNA-templated transcription"/>
    <property type="evidence" value="ECO:0007669"/>
    <property type="project" value="TreeGrafter"/>
</dbReference>
<dbReference type="SMART" id="SM00346">
    <property type="entry name" value="HTH_ICLR"/>
    <property type="match status" value="1"/>
</dbReference>
<dbReference type="PATRIC" id="fig|35623.3.peg.1151"/>
<dbReference type="PANTHER" id="PTHR30136">
    <property type="entry name" value="HELIX-TURN-HELIX TRANSCRIPTIONAL REGULATOR, ICLR FAMILY"/>
    <property type="match status" value="1"/>
</dbReference>
<dbReference type="KEGG" id="aoc:Aocu_11510"/>
<proteinExistence type="predicted"/>
<dbReference type="PANTHER" id="PTHR30136:SF35">
    <property type="entry name" value="HTH-TYPE TRANSCRIPTIONAL REGULATOR RV1719"/>
    <property type="match status" value="1"/>
</dbReference>
<dbReference type="InParanoid" id="A0A061ACV6"/>
<keyword evidence="3" id="KW-1185">Reference proteome</keyword>
<protein>
    <submittedName>
        <fullName evidence="2">Transcription regulator IclR</fullName>
    </submittedName>
</protein>
<evidence type="ECO:0000313" key="3">
    <source>
        <dbReference type="Proteomes" id="UP000032434"/>
    </source>
</evidence>
<dbReference type="PROSITE" id="PS51077">
    <property type="entry name" value="HTH_ICLR"/>
    <property type="match status" value="1"/>
</dbReference>
<accession>A0A061ACV6</accession>
<feature type="domain" description="HTH iclR-type" evidence="1">
    <location>
        <begin position="4"/>
        <end position="67"/>
    </location>
</feature>
<dbReference type="HOGENOM" id="CLU_062618_6_0_14"/>
<dbReference type="GO" id="GO:0003677">
    <property type="term" value="F:DNA binding"/>
    <property type="evidence" value="ECO:0007669"/>
    <property type="project" value="InterPro"/>
</dbReference>
<sequence>MKENRSVNRILSILELVAAHPEGLTLGQIYRELDMPKATAYDFLQTLYKADAIYYKDPRLKNYVIGSKMFAIGSVYTKNSSLIEASVYDLRNFANEHGKTILITKQTDDHYVHIFKYQPPNSLIFINEEIGYISYDFDISPIGRAFRIFTSKRTSLTPEEQVEFDHRYVLSNSQQGHISQVCVPVKNFEKRIVGMITVCDLWQDKPEKPEVIEELIKISKAISKRLGYLGE</sequence>
<dbReference type="GO" id="GO:0003700">
    <property type="term" value="F:DNA-binding transcription factor activity"/>
    <property type="evidence" value="ECO:0007669"/>
    <property type="project" value="TreeGrafter"/>
</dbReference>
<dbReference type="InterPro" id="IPR036388">
    <property type="entry name" value="WH-like_DNA-bd_sf"/>
</dbReference>
<reference evidence="3" key="1">
    <citation type="submission" date="2014-05" db="EMBL/GenBank/DDBJ databases">
        <authorList>
            <person name="Kube M."/>
        </authorList>
    </citation>
    <scope>NUCLEOTIDE SEQUENCE [LARGE SCALE GENOMIC DNA]</scope>
</reference>
<dbReference type="InterPro" id="IPR036390">
    <property type="entry name" value="WH_DNA-bd_sf"/>
</dbReference>
<dbReference type="STRING" id="35623.Aocu_11510"/>
<dbReference type="Proteomes" id="UP000032434">
    <property type="component" value="Chromosome 1"/>
</dbReference>
<dbReference type="Gene3D" id="1.10.10.10">
    <property type="entry name" value="Winged helix-like DNA-binding domain superfamily/Winged helix DNA-binding domain"/>
    <property type="match status" value="1"/>
</dbReference>
<dbReference type="EMBL" id="LK028559">
    <property type="protein sequence ID" value="CDR31224.1"/>
    <property type="molecule type" value="Genomic_DNA"/>
</dbReference>
<gene>
    <name evidence="2" type="primary">iclR</name>
    <name evidence="2" type="ORF">Aocu_11510</name>
</gene>
<dbReference type="InterPro" id="IPR050707">
    <property type="entry name" value="HTH_MetabolicPath_Reg"/>
</dbReference>